<dbReference type="EMBL" id="MU273836">
    <property type="protein sequence ID" value="KAI0027799.1"/>
    <property type="molecule type" value="Genomic_DNA"/>
</dbReference>
<name>A0ACB8Q7N3_9AGAM</name>
<sequence>MHPSTFTLAVFLGVCGVRAQTTVIPSNSFSSIATFEQYWNYLYPWGSDHNGAARMVGSSSDHSHINAASNTLTLIATPTSNAVPPTSTANPHPAIHYASGTVYAKSQITVTASASYTLYGEFSSPTAVGTWPAFWLTAVAGWPPETDIGEWKGTANNWFNTFNTSSIVRSDLVAWPTDLSFHSLQAVLTAESNGADVRIDFSMDGVHKATQYGAGFVGKALWLIIDLQMEGSSGSPGPGGTTTYKVRNLKVTHT</sequence>
<proteinExistence type="predicted"/>
<accession>A0ACB8Q7N3</accession>
<reference evidence="1" key="1">
    <citation type="submission" date="2021-02" db="EMBL/GenBank/DDBJ databases">
        <authorList>
            <consortium name="DOE Joint Genome Institute"/>
            <person name="Ahrendt S."/>
            <person name="Looney B.P."/>
            <person name="Miyauchi S."/>
            <person name="Morin E."/>
            <person name="Drula E."/>
            <person name="Courty P.E."/>
            <person name="Chicoki N."/>
            <person name="Fauchery L."/>
            <person name="Kohler A."/>
            <person name="Kuo A."/>
            <person name="Labutti K."/>
            <person name="Pangilinan J."/>
            <person name="Lipzen A."/>
            <person name="Riley R."/>
            <person name="Andreopoulos W."/>
            <person name="He G."/>
            <person name="Johnson J."/>
            <person name="Barry K.W."/>
            <person name="Grigoriev I.V."/>
            <person name="Nagy L."/>
            <person name="Hibbett D."/>
            <person name="Henrissat B."/>
            <person name="Matheny P.B."/>
            <person name="Labbe J."/>
            <person name="Martin F."/>
        </authorList>
    </citation>
    <scope>NUCLEOTIDE SEQUENCE</scope>
    <source>
        <strain evidence="1">EC-137</strain>
    </source>
</reference>
<keyword evidence="2" id="KW-1185">Reference proteome</keyword>
<evidence type="ECO:0000313" key="2">
    <source>
        <dbReference type="Proteomes" id="UP000814128"/>
    </source>
</evidence>
<protein>
    <submittedName>
        <fullName evidence="1">Endo-beta-1,3-galactanase</fullName>
    </submittedName>
</protein>
<organism evidence="1 2">
    <name type="scientific">Vararia minispora EC-137</name>
    <dbReference type="NCBI Taxonomy" id="1314806"/>
    <lineage>
        <taxon>Eukaryota</taxon>
        <taxon>Fungi</taxon>
        <taxon>Dikarya</taxon>
        <taxon>Basidiomycota</taxon>
        <taxon>Agaricomycotina</taxon>
        <taxon>Agaricomycetes</taxon>
        <taxon>Russulales</taxon>
        <taxon>Lachnocladiaceae</taxon>
        <taxon>Vararia</taxon>
    </lineage>
</organism>
<comment type="caution">
    <text evidence="1">The sequence shown here is derived from an EMBL/GenBank/DDBJ whole genome shotgun (WGS) entry which is preliminary data.</text>
</comment>
<reference evidence="1" key="2">
    <citation type="journal article" date="2022" name="New Phytol.">
        <title>Evolutionary transition to the ectomycorrhizal habit in the genomes of a hyperdiverse lineage of mushroom-forming fungi.</title>
        <authorList>
            <person name="Looney B."/>
            <person name="Miyauchi S."/>
            <person name="Morin E."/>
            <person name="Drula E."/>
            <person name="Courty P.E."/>
            <person name="Kohler A."/>
            <person name="Kuo A."/>
            <person name="LaButti K."/>
            <person name="Pangilinan J."/>
            <person name="Lipzen A."/>
            <person name="Riley R."/>
            <person name="Andreopoulos W."/>
            <person name="He G."/>
            <person name="Johnson J."/>
            <person name="Nolan M."/>
            <person name="Tritt A."/>
            <person name="Barry K.W."/>
            <person name="Grigoriev I.V."/>
            <person name="Nagy L.G."/>
            <person name="Hibbett D."/>
            <person name="Henrissat B."/>
            <person name="Matheny P.B."/>
            <person name="Labbe J."/>
            <person name="Martin F.M."/>
        </authorList>
    </citation>
    <scope>NUCLEOTIDE SEQUENCE</scope>
    <source>
        <strain evidence="1">EC-137</strain>
    </source>
</reference>
<dbReference type="Proteomes" id="UP000814128">
    <property type="component" value="Unassembled WGS sequence"/>
</dbReference>
<gene>
    <name evidence="1" type="ORF">K488DRAFT_90435</name>
</gene>
<evidence type="ECO:0000313" key="1">
    <source>
        <dbReference type="EMBL" id="KAI0027799.1"/>
    </source>
</evidence>